<dbReference type="Proteomes" id="UP001055879">
    <property type="component" value="Linkage Group LG02"/>
</dbReference>
<comment type="caution">
    <text evidence="1">The sequence shown here is derived from an EMBL/GenBank/DDBJ whole genome shotgun (WGS) entry which is preliminary data.</text>
</comment>
<reference evidence="1 2" key="2">
    <citation type="journal article" date="2022" name="Mol. Ecol. Resour.">
        <title>The genomes of chicory, endive, great burdock and yacon provide insights into Asteraceae paleo-polyploidization history and plant inulin production.</title>
        <authorList>
            <person name="Fan W."/>
            <person name="Wang S."/>
            <person name="Wang H."/>
            <person name="Wang A."/>
            <person name="Jiang F."/>
            <person name="Liu H."/>
            <person name="Zhao H."/>
            <person name="Xu D."/>
            <person name="Zhang Y."/>
        </authorList>
    </citation>
    <scope>NUCLEOTIDE SEQUENCE [LARGE SCALE GENOMIC DNA]</scope>
    <source>
        <strain evidence="2">cv. Niubang</strain>
    </source>
</reference>
<sequence length="123" mass="12918">MVEESNFDFKDQKDGSKVQDQKGEGKQKSTVESQVDLEPKGTENLPEKNFNGNPAAGAMPVGAASMRGVGGGGSLNHNDDLLEVEVPRSMVGNQNQSLESAAGSREADKGKNVNLEKSGGSLK</sequence>
<gene>
    <name evidence="1" type="ORF">L6452_06996</name>
</gene>
<dbReference type="EMBL" id="CM042048">
    <property type="protein sequence ID" value="KAI3759293.1"/>
    <property type="molecule type" value="Genomic_DNA"/>
</dbReference>
<evidence type="ECO:0000313" key="1">
    <source>
        <dbReference type="EMBL" id="KAI3759293.1"/>
    </source>
</evidence>
<accession>A0ACB9EJQ7</accession>
<protein>
    <submittedName>
        <fullName evidence="1">Uncharacterized protein</fullName>
    </submittedName>
</protein>
<name>A0ACB9EJQ7_ARCLA</name>
<reference evidence="2" key="1">
    <citation type="journal article" date="2022" name="Mol. Ecol. Resour.">
        <title>The genomes of chicory, endive, great burdock and yacon provide insights into Asteraceae palaeo-polyploidization history and plant inulin production.</title>
        <authorList>
            <person name="Fan W."/>
            <person name="Wang S."/>
            <person name="Wang H."/>
            <person name="Wang A."/>
            <person name="Jiang F."/>
            <person name="Liu H."/>
            <person name="Zhao H."/>
            <person name="Xu D."/>
            <person name="Zhang Y."/>
        </authorList>
    </citation>
    <scope>NUCLEOTIDE SEQUENCE [LARGE SCALE GENOMIC DNA]</scope>
    <source>
        <strain evidence="2">cv. Niubang</strain>
    </source>
</reference>
<keyword evidence="2" id="KW-1185">Reference proteome</keyword>
<evidence type="ECO:0000313" key="2">
    <source>
        <dbReference type="Proteomes" id="UP001055879"/>
    </source>
</evidence>
<proteinExistence type="predicted"/>
<organism evidence="1 2">
    <name type="scientific">Arctium lappa</name>
    <name type="common">Greater burdock</name>
    <name type="synonym">Lappa major</name>
    <dbReference type="NCBI Taxonomy" id="4217"/>
    <lineage>
        <taxon>Eukaryota</taxon>
        <taxon>Viridiplantae</taxon>
        <taxon>Streptophyta</taxon>
        <taxon>Embryophyta</taxon>
        <taxon>Tracheophyta</taxon>
        <taxon>Spermatophyta</taxon>
        <taxon>Magnoliopsida</taxon>
        <taxon>eudicotyledons</taxon>
        <taxon>Gunneridae</taxon>
        <taxon>Pentapetalae</taxon>
        <taxon>asterids</taxon>
        <taxon>campanulids</taxon>
        <taxon>Asterales</taxon>
        <taxon>Asteraceae</taxon>
        <taxon>Carduoideae</taxon>
        <taxon>Cardueae</taxon>
        <taxon>Arctiinae</taxon>
        <taxon>Arctium</taxon>
    </lineage>
</organism>